<evidence type="ECO:0000313" key="3">
    <source>
        <dbReference type="Proteomes" id="UP000823521"/>
    </source>
</evidence>
<evidence type="ECO:0008006" key="4">
    <source>
        <dbReference type="Google" id="ProtNLM"/>
    </source>
</evidence>
<evidence type="ECO:0000256" key="1">
    <source>
        <dbReference type="SAM" id="SignalP"/>
    </source>
</evidence>
<dbReference type="PROSITE" id="PS51257">
    <property type="entry name" value="PROKAR_LIPOPROTEIN"/>
    <property type="match status" value="1"/>
</dbReference>
<feature type="signal peptide" evidence="1">
    <location>
        <begin position="1"/>
        <end position="21"/>
    </location>
</feature>
<sequence>MRARRLVAVAATAALGLASLAACGKSSPDVAAYVGDTRYSVARVDGIYDDAQTRYAAAVNAQAARAGATPSPEQLKARVDRQDIVNLLVSIELGKRVAAEKQLTVPDEVTPEQLAQPLQMPPDAEYAQLWGEWLDIYNTLAEKLPPAELSDASVMAVYEAIAETGAIQSGLTVAEVRQAFGSGDFVRQGTAVSAALQAEAEQAGVSINPAYRPVGVPSAVNGGQGPVFYSLPYIDESGPVTDISTPEAPATAAANA</sequence>
<name>A0ABS3VRF5_MICEH</name>
<keyword evidence="3" id="KW-1185">Reference proteome</keyword>
<protein>
    <recommendedName>
        <fullName evidence="4">SurA N-terminal domain-containing protein</fullName>
    </recommendedName>
</protein>
<organism evidence="2 3">
    <name type="scientific">Micromonospora echinofusca</name>
    <dbReference type="NCBI Taxonomy" id="47858"/>
    <lineage>
        <taxon>Bacteria</taxon>
        <taxon>Bacillati</taxon>
        <taxon>Actinomycetota</taxon>
        <taxon>Actinomycetes</taxon>
        <taxon>Micromonosporales</taxon>
        <taxon>Micromonosporaceae</taxon>
        <taxon>Micromonospora</taxon>
    </lineage>
</organism>
<keyword evidence="1" id="KW-0732">Signal</keyword>
<dbReference type="EMBL" id="WVUH01000103">
    <property type="protein sequence ID" value="MBO4207119.1"/>
    <property type="molecule type" value="Genomic_DNA"/>
</dbReference>
<dbReference type="RefSeq" id="WP_208814015.1">
    <property type="nucleotide sequence ID" value="NZ_WVUH01000103.1"/>
</dbReference>
<proteinExistence type="predicted"/>
<dbReference type="Proteomes" id="UP000823521">
    <property type="component" value="Unassembled WGS sequence"/>
</dbReference>
<accession>A0ABS3VRF5</accession>
<evidence type="ECO:0000313" key="2">
    <source>
        <dbReference type="EMBL" id="MBO4207119.1"/>
    </source>
</evidence>
<comment type="caution">
    <text evidence="2">The sequence shown here is derived from an EMBL/GenBank/DDBJ whole genome shotgun (WGS) entry which is preliminary data.</text>
</comment>
<gene>
    <name evidence="2" type="ORF">GSF22_14045</name>
</gene>
<feature type="chain" id="PRO_5046976290" description="SurA N-terminal domain-containing protein" evidence="1">
    <location>
        <begin position="22"/>
        <end position="256"/>
    </location>
</feature>
<reference evidence="2 3" key="1">
    <citation type="submission" date="2019-12" db="EMBL/GenBank/DDBJ databases">
        <title>Whole genome sequencing of endophytic Actinobacterium Micromonospora sp. MPMI6T.</title>
        <authorList>
            <person name="Evv R."/>
            <person name="Podile A.R."/>
        </authorList>
    </citation>
    <scope>NUCLEOTIDE SEQUENCE [LARGE SCALE GENOMIC DNA]</scope>
    <source>
        <strain evidence="2 3">MPMI6</strain>
    </source>
</reference>